<dbReference type="EMBL" id="CP019454">
    <property type="protein sequence ID" value="AUW95653.1"/>
    <property type="molecule type" value="Genomic_DNA"/>
</dbReference>
<evidence type="ECO:0000313" key="1">
    <source>
        <dbReference type="EMBL" id="AUW95653.1"/>
    </source>
</evidence>
<reference evidence="1 2" key="1">
    <citation type="journal article" date="2019" name="Sci. Rep.">
        <title>Sulfobacillus thermotolerans: new insights into resistance and metabolic capacities of acidophilic chemolithotrophs.</title>
        <authorList>
            <person name="Panyushkina A.E."/>
            <person name="Babenko V.V."/>
            <person name="Nikitina A.S."/>
            <person name="Selezneva O.V."/>
            <person name="Tsaplina I.A."/>
            <person name="Letarova M.A."/>
            <person name="Kostryukova E.S."/>
            <person name="Letarov A.V."/>
        </authorList>
    </citation>
    <scope>NUCLEOTIDE SEQUENCE [LARGE SCALE GENOMIC DNA]</scope>
    <source>
        <strain evidence="1 2">Kr1</strain>
    </source>
</reference>
<dbReference type="InterPro" id="IPR036249">
    <property type="entry name" value="Thioredoxin-like_sf"/>
</dbReference>
<evidence type="ECO:0008006" key="3">
    <source>
        <dbReference type="Google" id="ProtNLM"/>
    </source>
</evidence>
<organism evidence="1 2">
    <name type="scientific">Sulfobacillus thermotolerans</name>
    <dbReference type="NCBI Taxonomy" id="338644"/>
    <lineage>
        <taxon>Bacteria</taxon>
        <taxon>Bacillati</taxon>
        <taxon>Bacillota</taxon>
        <taxon>Clostridia</taxon>
        <taxon>Eubacteriales</taxon>
        <taxon>Clostridiales Family XVII. Incertae Sedis</taxon>
        <taxon>Sulfobacillus</taxon>
    </lineage>
</organism>
<gene>
    <name evidence="1" type="ORF">BXT84_15950</name>
</gene>
<protein>
    <recommendedName>
        <fullName evidence="3">Glutaredoxin domain-containing protein</fullName>
    </recommendedName>
</protein>
<keyword evidence="2" id="KW-1185">Reference proteome</keyword>
<name>A0ABM6RW21_9FIRM</name>
<dbReference type="Gene3D" id="3.40.30.10">
    <property type="entry name" value="Glutaredoxin"/>
    <property type="match status" value="1"/>
</dbReference>
<evidence type="ECO:0000313" key="2">
    <source>
        <dbReference type="Proteomes" id="UP000325292"/>
    </source>
</evidence>
<dbReference type="Proteomes" id="UP000325292">
    <property type="component" value="Chromosome"/>
</dbReference>
<sequence length="65" mass="7268">MCNGTKALLSYNGFGYVDHTLDNDATIQTMRQLRGDERGIPVIVINNTVSVGFDRHRLKQALGLY</sequence>
<proteinExistence type="predicted"/>
<accession>A0ABM6RW21</accession>
<dbReference type="SUPFAM" id="SSF52833">
    <property type="entry name" value="Thioredoxin-like"/>
    <property type="match status" value="1"/>
</dbReference>